<dbReference type="PROSITE" id="PS51643">
    <property type="entry name" value="HD_CAS3"/>
    <property type="match status" value="1"/>
</dbReference>
<evidence type="ECO:0000256" key="4">
    <source>
        <dbReference type="ARBA" id="ARBA00022741"/>
    </source>
</evidence>
<accession>A0A1I2IBD5</accession>
<evidence type="ECO:0000256" key="2">
    <source>
        <dbReference type="ARBA" id="ARBA00009046"/>
    </source>
</evidence>
<evidence type="ECO:0000256" key="8">
    <source>
        <dbReference type="ARBA" id="ARBA00023118"/>
    </source>
</evidence>
<evidence type="ECO:0000256" key="9">
    <source>
        <dbReference type="SAM" id="MobiDB-lite"/>
    </source>
</evidence>
<keyword evidence="7" id="KW-0067">ATP-binding</keyword>
<dbReference type="InterPro" id="IPR014001">
    <property type="entry name" value="Helicase_ATP-bd"/>
</dbReference>
<dbReference type="Gene3D" id="3.40.50.300">
    <property type="entry name" value="P-loop containing nucleotide triphosphate hydrolases"/>
    <property type="match status" value="2"/>
</dbReference>
<feature type="domain" description="HD Cas3-type" evidence="10">
    <location>
        <begin position="770"/>
        <end position="940"/>
    </location>
</feature>
<dbReference type="STRING" id="54.SAMN02745121_08580"/>
<feature type="compositionally biased region" description="Polar residues" evidence="9">
    <location>
        <begin position="619"/>
        <end position="629"/>
    </location>
</feature>
<dbReference type="GO" id="GO:0004386">
    <property type="term" value="F:helicase activity"/>
    <property type="evidence" value="ECO:0007669"/>
    <property type="project" value="UniProtKB-KW"/>
</dbReference>
<evidence type="ECO:0000256" key="6">
    <source>
        <dbReference type="ARBA" id="ARBA00022806"/>
    </source>
</evidence>
<evidence type="ECO:0000256" key="7">
    <source>
        <dbReference type="ARBA" id="ARBA00022840"/>
    </source>
</evidence>
<reference evidence="12" key="1">
    <citation type="submission" date="2016-10" db="EMBL/GenBank/DDBJ databases">
        <authorList>
            <person name="Varghese N."/>
            <person name="Submissions S."/>
        </authorList>
    </citation>
    <scope>NUCLEOTIDE SEQUENCE [LARGE SCALE GENOMIC DNA]</scope>
    <source>
        <strain evidence="12">ATCC 25963</strain>
    </source>
</reference>
<organism evidence="11 12">
    <name type="scientific">Nannocystis exedens</name>
    <dbReference type="NCBI Taxonomy" id="54"/>
    <lineage>
        <taxon>Bacteria</taxon>
        <taxon>Pseudomonadati</taxon>
        <taxon>Myxococcota</taxon>
        <taxon>Polyangia</taxon>
        <taxon>Nannocystales</taxon>
        <taxon>Nannocystaceae</taxon>
        <taxon>Nannocystis</taxon>
    </lineage>
</organism>
<dbReference type="InterPro" id="IPR027417">
    <property type="entry name" value="P-loop_NTPase"/>
</dbReference>
<dbReference type="NCBIfam" id="TIGR02621">
    <property type="entry name" value="cas3_GSU0051"/>
    <property type="match status" value="1"/>
</dbReference>
<dbReference type="EMBL" id="FOMX01000061">
    <property type="protein sequence ID" value="SFF39605.1"/>
    <property type="molecule type" value="Genomic_DNA"/>
</dbReference>
<evidence type="ECO:0000256" key="1">
    <source>
        <dbReference type="ARBA" id="ARBA00006847"/>
    </source>
</evidence>
<dbReference type="Proteomes" id="UP000199400">
    <property type="component" value="Unassembled WGS sequence"/>
</dbReference>
<evidence type="ECO:0000256" key="5">
    <source>
        <dbReference type="ARBA" id="ARBA00022801"/>
    </source>
</evidence>
<comment type="similarity">
    <text evidence="2">In the central section; belongs to the CRISPR-associated helicase Cas3 family.</text>
</comment>
<dbReference type="GO" id="GO:0051607">
    <property type="term" value="P:defense response to virus"/>
    <property type="evidence" value="ECO:0007669"/>
    <property type="project" value="UniProtKB-KW"/>
</dbReference>
<keyword evidence="3" id="KW-0479">Metal-binding</keyword>
<dbReference type="InterPro" id="IPR006483">
    <property type="entry name" value="CRISPR-assoc_Cas3_HD"/>
</dbReference>
<dbReference type="SMART" id="SM00487">
    <property type="entry name" value="DEXDc"/>
    <property type="match status" value="1"/>
</dbReference>
<dbReference type="InterPro" id="IPR038257">
    <property type="entry name" value="CRISPR-assoc_Cas3_HD_sf"/>
</dbReference>
<evidence type="ECO:0000313" key="11">
    <source>
        <dbReference type="EMBL" id="SFF39605.1"/>
    </source>
</evidence>
<dbReference type="SUPFAM" id="SSF109604">
    <property type="entry name" value="HD-domain/PDEase-like"/>
    <property type="match status" value="1"/>
</dbReference>
<keyword evidence="8" id="KW-0051">Antiviral defense</keyword>
<dbReference type="SUPFAM" id="SSF52540">
    <property type="entry name" value="P-loop containing nucleoside triphosphate hydrolases"/>
    <property type="match status" value="1"/>
</dbReference>
<name>A0A1I2IBD5_9BACT</name>
<keyword evidence="6" id="KW-0347">Helicase</keyword>
<dbReference type="GO" id="GO:0046872">
    <property type="term" value="F:metal ion binding"/>
    <property type="evidence" value="ECO:0007669"/>
    <property type="project" value="UniProtKB-KW"/>
</dbReference>
<dbReference type="GO" id="GO:0005524">
    <property type="term" value="F:ATP binding"/>
    <property type="evidence" value="ECO:0007669"/>
    <property type="project" value="UniProtKB-KW"/>
</dbReference>
<keyword evidence="12" id="KW-1185">Reference proteome</keyword>
<evidence type="ECO:0000313" key="12">
    <source>
        <dbReference type="Proteomes" id="UP000199400"/>
    </source>
</evidence>
<gene>
    <name evidence="11" type="ORF">SAMN02745121_08580</name>
</gene>
<dbReference type="RefSeq" id="WP_096326537.1">
    <property type="nucleotide sequence ID" value="NZ_FOMX01000061.1"/>
</dbReference>
<evidence type="ECO:0000256" key="3">
    <source>
        <dbReference type="ARBA" id="ARBA00022723"/>
    </source>
</evidence>
<keyword evidence="4" id="KW-0547">Nucleotide-binding</keyword>
<dbReference type="Pfam" id="PF22590">
    <property type="entry name" value="Cas3-like_C_2"/>
    <property type="match status" value="1"/>
</dbReference>
<comment type="similarity">
    <text evidence="1">In the N-terminal section; belongs to the CRISPR-associated nuclease Cas3-HD family.</text>
</comment>
<evidence type="ECO:0000259" key="10">
    <source>
        <dbReference type="PROSITE" id="PS51643"/>
    </source>
</evidence>
<dbReference type="Gene3D" id="1.10.3210.30">
    <property type="match status" value="1"/>
</dbReference>
<dbReference type="InterPro" id="IPR054712">
    <property type="entry name" value="Cas3-like_dom"/>
</dbReference>
<sequence length="952" mass="104376">MELARWGAGMSGVIQAPARDWLATALGVAESFPWQDALLTLMLAGALPRAVDVPTGLGKTATMAIWLVARAAGATLPRRLVYVVDRRAVIDQASDIARGLRELVARTPSLAAGLGLTPGATLPISTLRGQFADNREWLVDPSSAAIVLGTVDMVGSRLLFEGYGVTRRMRPYHAGLLGSDTLVILDEAHLVPTFEALVEELAISRSLGPRDEVAGLVPRLQVMSLSATGRVTGDVLTLGANDEAHPVVRRRLGARKSLVVRAPVDPATLVEELAREAWERSERGTRPLRCIVFCDQRTFAQAVVNALQKLAAAGPNSVEESIEVELFVGGRRVWERKAAADWLAARGFLAGHRAAPSRPTFVVATSAGEVGVDLDADDMICDLVAWERMVQRLGRVNRRGDSDATIIVVPVKPDKKAAEALAKADRAAERAEDTEDDGPVEAVVRRHRRLDACRELLDRLPRRGGAADVSPGALTAFKQRPDVASLIVLASTPPPLRPALERPLADAWSMTSLVEHTGRPPIQPWLRGWVDEDEPQTTLVWRRHLPVHSNGDPLAPSDVARFFEAAAPYLLEALETETRSALAWLEQRLRALRDRVADRPPPDALVGTDEQAADEAPPTSENNNRQSHTAGVRPLRGKKDVVAFILRANAEPVALRLHELNRDKRERDELEQRLRGSTLVVDVRLGGLGKGLLDPDSDAAIEVGDVEEMAKERPFRVLLREVSASGANDPNNWREELRLGLDPDPEGTPRRWLLVETSRRALPATEEARSTGREQLLAEHEAWVERHARRIGERVGLPPAYCEVLALAALLHDEGKRARRWQQAFRARAGEVWGKTASAPNFRLLDGYRHEFGSLPYAERDPRVAALDLPLRDLCLHLIAAHHGHARPLIPTAGCEDAPPSALTARAAEVALRFTRLQAQWGPWGLAWWESLLRAADQQASRENDQRSDEHG</sequence>
<dbReference type="GO" id="GO:0016787">
    <property type="term" value="F:hydrolase activity"/>
    <property type="evidence" value="ECO:0007669"/>
    <property type="project" value="UniProtKB-KW"/>
</dbReference>
<feature type="region of interest" description="Disordered" evidence="9">
    <location>
        <begin position="596"/>
        <end position="633"/>
    </location>
</feature>
<protein>
    <submittedName>
        <fullName evidence="11">CRISPR-associated helicase Cas3, subtype Dpsyc</fullName>
    </submittedName>
</protein>
<dbReference type="InterPro" id="IPR013444">
    <property type="entry name" value="Helicase_Cas3_CRISPR-ass_Anaes"/>
</dbReference>
<proteinExistence type="inferred from homology"/>
<keyword evidence="5" id="KW-0378">Hydrolase</keyword>
<dbReference type="AlphaFoldDB" id="A0A1I2IBD5"/>
<dbReference type="OrthoDB" id="9810236at2"/>